<dbReference type="GO" id="GO:0004016">
    <property type="term" value="F:adenylate cyclase activity"/>
    <property type="evidence" value="ECO:0007669"/>
    <property type="project" value="TreeGrafter"/>
</dbReference>
<proteinExistence type="predicted"/>
<reference evidence="10 11" key="1">
    <citation type="journal article" date="2016" name="Nat. Commun.">
        <title>Extremotolerant tardigrade genome and improved radiotolerance of human cultured cells by tardigrade-unique protein.</title>
        <authorList>
            <person name="Hashimoto T."/>
            <person name="Horikawa D.D."/>
            <person name="Saito Y."/>
            <person name="Kuwahara H."/>
            <person name="Kozuka-Hata H."/>
            <person name="Shin-I T."/>
            <person name="Minakuchi Y."/>
            <person name="Ohishi K."/>
            <person name="Motoyama A."/>
            <person name="Aizu T."/>
            <person name="Enomoto A."/>
            <person name="Kondo K."/>
            <person name="Tanaka S."/>
            <person name="Hara Y."/>
            <person name="Koshikawa S."/>
            <person name="Sagara H."/>
            <person name="Miura T."/>
            <person name="Yokobori S."/>
            <person name="Miyagawa K."/>
            <person name="Suzuki Y."/>
            <person name="Kubo T."/>
            <person name="Oyama M."/>
            <person name="Kohara Y."/>
            <person name="Fujiyama A."/>
            <person name="Arakawa K."/>
            <person name="Katayama T."/>
            <person name="Toyoda A."/>
            <person name="Kunieda T."/>
        </authorList>
    </citation>
    <scope>NUCLEOTIDE SEQUENCE [LARGE SCALE GENOMIC DNA]</scope>
    <source>
        <strain evidence="10 11">YOKOZUNA-1</strain>
    </source>
</reference>
<organism evidence="10 11">
    <name type="scientific">Ramazzottius varieornatus</name>
    <name type="common">Water bear</name>
    <name type="synonym">Tardigrade</name>
    <dbReference type="NCBI Taxonomy" id="947166"/>
    <lineage>
        <taxon>Eukaryota</taxon>
        <taxon>Metazoa</taxon>
        <taxon>Ecdysozoa</taxon>
        <taxon>Tardigrada</taxon>
        <taxon>Eutardigrada</taxon>
        <taxon>Parachela</taxon>
        <taxon>Hypsibioidea</taxon>
        <taxon>Ramazzottiidae</taxon>
        <taxon>Ramazzottius</taxon>
    </lineage>
</organism>
<keyword evidence="4" id="KW-1133">Transmembrane helix</keyword>
<evidence type="ECO:0000256" key="3">
    <source>
        <dbReference type="ARBA" id="ARBA00022741"/>
    </source>
</evidence>
<dbReference type="Proteomes" id="UP000186922">
    <property type="component" value="Unassembled WGS sequence"/>
</dbReference>
<dbReference type="InterPro" id="IPR029787">
    <property type="entry name" value="Nucleotide_cyclase"/>
</dbReference>
<evidence type="ECO:0000256" key="6">
    <source>
        <dbReference type="ARBA" id="ARBA00023180"/>
    </source>
</evidence>
<evidence type="ECO:0000256" key="5">
    <source>
        <dbReference type="ARBA" id="ARBA00023136"/>
    </source>
</evidence>
<accession>A0A1D1USV9</accession>
<dbReference type="InterPro" id="IPR001054">
    <property type="entry name" value="A/G_cyclase"/>
</dbReference>
<evidence type="ECO:0000256" key="2">
    <source>
        <dbReference type="ARBA" id="ARBA00022692"/>
    </source>
</evidence>
<dbReference type="GO" id="GO:0000166">
    <property type="term" value="F:nucleotide binding"/>
    <property type="evidence" value="ECO:0007669"/>
    <property type="project" value="UniProtKB-KW"/>
</dbReference>
<keyword evidence="6" id="KW-0325">Glycoprotein</keyword>
<dbReference type="GO" id="GO:0035556">
    <property type="term" value="P:intracellular signal transduction"/>
    <property type="evidence" value="ECO:0007669"/>
    <property type="project" value="InterPro"/>
</dbReference>
<evidence type="ECO:0000256" key="7">
    <source>
        <dbReference type="ARBA" id="ARBA00023239"/>
    </source>
</evidence>
<keyword evidence="11" id="KW-1185">Reference proteome</keyword>
<dbReference type="PROSITE" id="PS50125">
    <property type="entry name" value="GUANYLATE_CYCLASE_2"/>
    <property type="match status" value="1"/>
</dbReference>
<evidence type="ECO:0000313" key="10">
    <source>
        <dbReference type="EMBL" id="GAU90802.1"/>
    </source>
</evidence>
<dbReference type="SUPFAM" id="SSF55073">
    <property type="entry name" value="Nucleotide cyclase"/>
    <property type="match status" value="1"/>
</dbReference>
<dbReference type="Gene3D" id="3.30.70.1230">
    <property type="entry name" value="Nucleotide cyclase"/>
    <property type="match status" value="1"/>
</dbReference>
<feature type="region of interest" description="Disordered" evidence="8">
    <location>
        <begin position="44"/>
        <end position="64"/>
    </location>
</feature>
<evidence type="ECO:0000313" key="11">
    <source>
        <dbReference type="Proteomes" id="UP000186922"/>
    </source>
</evidence>
<dbReference type="InterPro" id="IPR050401">
    <property type="entry name" value="Cyclic_nucleotide_synthase"/>
</dbReference>
<dbReference type="GO" id="GO:0005886">
    <property type="term" value="C:plasma membrane"/>
    <property type="evidence" value="ECO:0007669"/>
    <property type="project" value="TreeGrafter"/>
</dbReference>
<feature type="domain" description="Guanylate cyclase" evidence="9">
    <location>
        <begin position="1"/>
        <end position="41"/>
    </location>
</feature>
<protein>
    <recommendedName>
        <fullName evidence="9">Guanylate cyclase domain-containing protein</fullName>
    </recommendedName>
</protein>
<dbReference type="Pfam" id="PF00211">
    <property type="entry name" value="Guanylate_cyc"/>
    <property type="match status" value="1"/>
</dbReference>
<dbReference type="PANTHER" id="PTHR11920">
    <property type="entry name" value="GUANYLYL CYCLASE"/>
    <property type="match status" value="1"/>
</dbReference>
<dbReference type="GO" id="GO:0001653">
    <property type="term" value="F:peptide receptor activity"/>
    <property type="evidence" value="ECO:0007669"/>
    <property type="project" value="TreeGrafter"/>
</dbReference>
<name>A0A1D1USV9_RAMVA</name>
<keyword evidence="2" id="KW-0812">Transmembrane</keyword>
<dbReference type="GO" id="GO:0007168">
    <property type="term" value="P:receptor guanylyl cyclase signaling pathway"/>
    <property type="evidence" value="ECO:0007669"/>
    <property type="project" value="TreeGrafter"/>
</dbReference>
<dbReference type="OrthoDB" id="60033at2759"/>
<comment type="caution">
    <text evidence="10">The sequence shown here is derived from an EMBL/GenBank/DDBJ whole genome shotgun (WGS) entry which is preliminary data.</text>
</comment>
<dbReference type="GO" id="GO:0004383">
    <property type="term" value="F:guanylate cyclase activity"/>
    <property type="evidence" value="ECO:0007669"/>
    <property type="project" value="TreeGrafter"/>
</dbReference>
<keyword evidence="5" id="KW-0472">Membrane</keyword>
<evidence type="ECO:0000259" key="9">
    <source>
        <dbReference type="PROSITE" id="PS50125"/>
    </source>
</evidence>
<gene>
    <name evidence="10" type="primary">RvY_03167-1</name>
    <name evidence="10" type="synonym">RvY_03167.1</name>
    <name evidence="10" type="ORF">RvY_03167</name>
</gene>
<evidence type="ECO:0000256" key="1">
    <source>
        <dbReference type="ARBA" id="ARBA00004370"/>
    </source>
</evidence>
<keyword evidence="7" id="KW-0456">Lyase</keyword>
<dbReference type="AlphaFoldDB" id="A0A1D1USV9"/>
<comment type="subcellular location">
    <subcellularLocation>
        <location evidence="1">Membrane</location>
    </subcellularLocation>
</comment>
<dbReference type="PANTHER" id="PTHR11920:SF436">
    <property type="entry name" value="RECEPTOR-TYPE GUANYLATE CYCLASE GCY-15-RELATED"/>
    <property type="match status" value="1"/>
</dbReference>
<keyword evidence="3" id="KW-0547">Nucleotide-binding</keyword>
<dbReference type="STRING" id="947166.A0A1D1USV9"/>
<dbReference type="EMBL" id="BDGG01000001">
    <property type="protein sequence ID" value="GAU90802.1"/>
    <property type="molecule type" value="Genomic_DNA"/>
</dbReference>
<evidence type="ECO:0000256" key="8">
    <source>
        <dbReference type="SAM" id="MobiDB-lite"/>
    </source>
</evidence>
<sequence length="64" mass="7108">MEIVHFLSGLHTVFDDTIEHLDIYKVETIQDSYMVASGLPTGDHTEPWALPSRRSRCPAGAPPT</sequence>
<evidence type="ECO:0000256" key="4">
    <source>
        <dbReference type="ARBA" id="ARBA00022989"/>
    </source>
</evidence>